<sequence length="221" mass="24280">MACVPAAPILHLILPLLFWVFFAEASALSSYRTLRYTHVVGQTDWYTCGAAAVATLLTHYYDDPATEGEVLKVAVRETEASGKDPREGLTALSLKRYLEGRGYEVRAYRVNLEQLADYFRWGGLPVIGHVTKPQLHFLVIAGLVDPPGGGPAQVLLADSSWGRRIVPIEALVTEKGFSGVILLALPRSAAQMGRVRANQEAELSWALSRLRRLEALGGRWP</sequence>
<evidence type="ECO:0000313" key="4">
    <source>
        <dbReference type="EMBL" id="RTH00386.1"/>
    </source>
</evidence>
<name>A0A0N0ZML9_THESC</name>
<dbReference type="EMBL" id="LJJR01000045">
    <property type="protein sequence ID" value="KPD25814.1"/>
    <property type="molecule type" value="Genomic_DNA"/>
</dbReference>
<evidence type="ECO:0000313" key="6">
    <source>
        <dbReference type="Proteomes" id="UP000286910"/>
    </source>
</evidence>
<dbReference type="EMBL" id="LJJR01000047">
    <property type="protein sequence ID" value="KPD25674.1"/>
    <property type="molecule type" value="Genomic_DNA"/>
</dbReference>
<proteinExistence type="predicted"/>
<dbReference type="AlphaFoldDB" id="A0A0N0ZML9"/>
<dbReference type="GO" id="GO:0005524">
    <property type="term" value="F:ATP binding"/>
    <property type="evidence" value="ECO:0007669"/>
    <property type="project" value="InterPro"/>
</dbReference>
<dbReference type="EMBL" id="PELR01000396">
    <property type="protein sequence ID" value="RTH00386.1"/>
    <property type="molecule type" value="Genomic_DNA"/>
</dbReference>
<organism evidence="2 5">
    <name type="scientific">Thermus scotoductus</name>
    <dbReference type="NCBI Taxonomy" id="37636"/>
    <lineage>
        <taxon>Bacteria</taxon>
        <taxon>Thermotogati</taxon>
        <taxon>Deinococcota</taxon>
        <taxon>Deinococci</taxon>
        <taxon>Thermales</taxon>
        <taxon>Thermaceae</taxon>
        <taxon>Thermus</taxon>
    </lineage>
</organism>
<dbReference type="GO" id="GO:0016020">
    <property type="term" value="C:membrane"/>
    <property type="evidence" value="ECO:0007669"/>
    <property type="project" value="InterPro"/>
</dbReference>
<dbReference type="PROSITE" id="PS50990">
    <property type="entry name" value="PEPTIDASE_C39"/>
    <property type="match status" value="1"/>
</dbReference>
<accession>A0A0N0ZML9</accession>
<evidence type="ECO:0000313" key="2">
    <source>
        <dbReference type="EMBL" id="KPD25674.1"/>
    </source>
</evidence>
<dbReference type="Pfam" id="PF03412">
    <property type="entry name" value="Peptidase_C39"/>
    <property type="match status" value="1"/>
</dbReference>
<reference evidence="4 6" key="2">
    <citation type="journal article" date="2019" name="Extremophiles">
        <title>Biogeography of thermophiles and predominance of Thermus scotoductus in domestic water heaters.</title>
        <authorList>
            <person name="Wilpiszeski R.L."/>
            <person name="Zhang Z."/>
            <person name="House C.H."/>
        </authorList>
    </citation>
    <scope>NUCLEOTIDE SEQUENCE [LARGE SCALE GENOMIC DNA]</scope>
    <source>
        <strain evidence="4 6">32_S32</strain>
    </source>
</reference>
<dbReference type="InterPro" id="IPR005074">
    <property type="entry name" value="Peptidase_C39"/>
</dbReference>
<evidence type="ECO:0000313" key="5">
    <source>
        <dbReference type="Proteomes" id="UP000053099"/>
    </source>
</evidence>
<protein>
    <submittedName>
        <fullName evidence="2">Peptidase C39</fullName>
    </submittedName>
</protein>
<dbReference type="Proteomes" id="UP000053099">
    <property type="component" value="Unassembled WGS sequence"/>
</dbReference>
<evidence type="ECO:0000313" key="3">
    <source>
        <dbReference type="EMBL" id="KPD25814.1"/>
    </source>
</evidence>
<dbReference type="GO" id="GO:0006508">
    <property type="term" value="P:proteolysis"/>
    <property type="evidence" value="ECO:0007669"/>
    <property type="project" value="InterPro"/>
</dbReference>
<dbReference type="GO" id="GO:0008233">
    <property type="term" value="F:peptidase activity"/>
    <property type="evidence" value="ECO:0007669"/>
    <property type="project" value="InterPro"/>
</dbReference>
<feature type="domain" description="Peptidase C39" evidence="1">
    <location>
        <begin position="42"/>
        <end position="184"/>
    </location>
</feature>
<reference evidence="2 5" key="1">
    <citation type="submission" date="2015-09" db="EMBL/GenBank/DDBJ databases">
        <title>Draft genome sequence of Thermus scotoductus strain K1 isolated from a geothermal spring in Nagorno-Karabakh, Armenia.</title>
        <authorList>
            <person name="Saghatelyan A."/>
            <person name="Poghosyan L."/>
            <person name="Panosyan H."/>
            <person name="Birkeland N.-K."/>
        </authorList>
    </citation>
    <scope>NUCLEOTIDE SEQUENCE [LARGE SCALE GENOMIC DNA]</scope>
    <source>
        <strain evidence="2 5">K1</strain>
    </source>
</reference>
<evidence type="ECO:0000259" key="1">
    <source>
        <dbReference type="PROSITE" id="PS50990"/>
    </source>
</evidence>
<dbReference type="Gene3D" id="3.90.70.10">
    <property type="entry name" value="Cysteine proteinases"/>
    <property type="match status" value="1"/>
</dbReference>
<dbReference type="Proteomes" id="UP000286910">
    <property type="component" value="Unassembled WGS sequence"/>
</dbReference>
<dbReference type="PATRIC" id="fig|37636.3.peg.1879"/>
<gene>
    <name evidence="3" type="ORF">AN926_11965</name>
    <name evidence="2" type="ORF">AN926_12095</name>
    <name evidence="4" type="ORF">CSW45_13575</name>
</gene>
<comment type="caution">
    <text evidence="2">The sequence shown here is derived from an EMBL/GenBank/DDBJ whole genome shotgun (WGS) entry which is preliminary data.</text>
</comment>